<organism evidence="1">
    <name type="scientific">Microcystis aeruginosa (strain PCC 7806)</name>
    <dbReference type="NCBI Taxonomy" id="267872"/>
    <lineage>
        <taxon>Bacteria</taxon>
        <taxon>Bacillati</taxon>
        <taxon>Cyanobacteriota</taxon>
        <taxon>Cyanophyceae</taxon>
        <taxon>Oscillatoriophycideae</taxon>
        <taxon>Chroococcales</taxon>
        <taxon>Microcystaceae</taxon>
        <taxon>Microcystis</taxon>
    </lineage>
</organism>
<reference evidence="1" key="1">
    <citation type="submission" date="2007-08" db="EMBL/GenBank/DDBJ databases">
        <authorList>
            <person name="Frangeul L."/>
        </authorList>
    </citation>
    <scope>NUCLEOTIDE SEQUENCE</scope>
    <source>
        <strain evidence="1">PCC 7806</strain>
    </source>
</reference>
<evidence type="ECO:0000313" key="1">
    <source>
        <dbReference type="EMBL" id="CAO87143.1"/>
    </source>
</evidence>
<dbReference type="EMBL" id="AM778935">
    <property type="protein sequence ID" value="CAO87143.1"/>
    <property type="molecule type" value="Genomic_DNA"/>
</dbReference>
<dbReference type="AlphaFoldDB" id="A8YFL1"/>
<gene>
    <name evidence="1" type="ORF">IPF_32</name>
</gene>
<name>A8YFL1_MICA7</name>
<proteinExistence type="predicted"/>
<sequence length="158" mass="17644">MRRQVRNPARERSRNLNREVWESPSVYGGEDVNTGMDGEIYARLDLSREWGGALDLGTARTGKSFGVDGYLGETNCLGVWDSVDRLKFRTSRNLRLELATDPNVIIELVRFDSKGVATVVGSVEYGDRLSLNLTPGRYGLSFFVEGDLISYQVNASFI</sequence>
<protein>
    <submittedName>
        <fullName evidence="1">Similarity. Hypothetical start</fullName>
    </submittedName>
</protein>
<accession>A8YFL1</accession>